<evidence type="ECO:0000256" key="4">
    <source>
        <dbReference type="ARBA" id="ARBA00022723"/>
    </source>
</evidence>
<dbReference type="GO" id="GO:0009055">
    <property type="term" value="F:electron transfer activity"/>
    <property type="evidence" value="ECO:0007669"/>
    <property type="project" value="InterPro"/>
</dbReference>
<evidence type="ECO:0000256" key="2">
    <source>
        <dbReference type="ARBA" id="ARBA00022448"/>
    </source>
</evidence>
<evidence type="ECO:0000256" key="9">
    <source>
        <dbReference type="ARBA" id="ARBA00023136"/>
    </source>
</evidence>
<proteinExistence type="predicted"/>
<comment type="caution">
    <text evidence="14">The sequence shown here is derived from an EMBL/GenBank/DDBJ whole genome shotgun (WGS) entry which is preliminary data.</text>
</comment>
<feature type="non-terminal residue" evidence="14">
    <location>
        <position position="1"/>
    </location>
</feature>
<gene>
    <name evidence="14" type="ORF">C3L33_08611</name>
</gene>
<protein>
    <recommendedName>
        <fullName evidence="13">Phytocyanin domain-containing protein</fullName>
    </recommendedName>
</protein>
<evidence type="ECO:0000256" key="3">
    <source>
        <dbReference type="ARBA" id="ARBA00022692"/>
    </source>
</evidence>
<dbReference type="SUPFAM" id="SSF49503">
    <property type="entry name" value="Cupredoxins"/>
    <property type="match status" value="1"/>
</dbReference>
<dbReference type="PANTHER" id="PTHR33021">
    <property type="entry name" value="BLUE COPPER PROTEIN"/>
    <property type="match status" value="1"/>
</dbReference>
<keyword evidence="5 12" id="KW-0732">Signal</keyword>
<dbReference type="EMBL" id="QEFC01001169">
    <property type="protein sequence ID" value="KAE9459496.1"/>
    <property type="molecule type" value="Genomic_DNA"/>
</dbReference>
<keyword evidence="2" id="KW-0813">Transport</keyword>
<evidence type="ECO:0000259" key="13">
    <source>
        <dbReference type="PROSITE" id="PS51485"/>
    </source>
</evidence>
<keyword evidence="8" id="KW-0186">Copper</keyword>
<comment type="subcellular location">
    <subcellularLocation>
        <location evidence="1">Membrane</location>
        <topology evidence="1">Single-pass type I membrane protein</topology>
    </subcellularLocation>
</comment>
<dbReference type="Proteomes" id="UP000428333">
    <property type="component" value="Linkage Group LG05"/>
</dbReference>
<dbReference type="AlphaFoldDB" id="A0A6A4LFR1"/>
<dbReference type="InterPro" id="IPR008972">
    <property type="entry name" value="Cupredoxin"/>
</dbReference>
<dbReference type="FunFam" id="2.60.40.420:FF:000067">
    <property type="entry name" value="Cupredoxin superfamily protein"/>
    <property type="match status" value="1"/>
</dbReference>
<evidence type="ECO:0000256" key="5">
    <source>
        <dbReference type="ARBA" id="ARBA00022729"/>
    </source>
</evidence>
<dbReference type="Gene3D" id="2.60.40.420">
    <property type="entry name" value="Cupredoxins - blue copper proteins"/>
    <property type="match status" value="1"/>
</dbReference>
<evidence type="ECO:0000256" key="8">
    <source>
        <dbReference type="ARBA" id="ARBA00023008"/>
    </source>
</evidence>
<keyword evidence="4" id="KW-0479">Metal-binding</keyword>
<keyword evidence="10" id="KW-1015">Disulfide bond</keyword>
<dbReference type="Pfam" id="PF02298">
    <property type="entry name" value="Cu_bind_like"/>
    <property type="match status" value="1"/>
</dbReference>
<sequence>MASWKILVALAIFAVAFPSTLATQWTVGGSPGWRLGVNYTEWAAGITFVVGDTLVFNYTQGSHNVIKVPVPDYVNCTIPVTAVPLTTGDDVIPLTTLGNHSYICGIPTHCTLGMKLLITVSAEGPAASPTSGVELAPPPPSAATGIIGSWKCHAWVVGVFSILMMIMA</sequence>
<dbReference type="PROSITE" id="PS00196">
    <property type="entry name" value="COPPER_BLUE"/>
    <property type="match status" value="1"/>
</dbReference>
<feature type="signal peptide" evidence="12">
    <location>
        <begin position="1"/>
        <end position="22"/>
    </location>
</feature>
<accession>A0A6A4LFR1</accession>
<evidence type="ECO:0000256" key="6">
    <source>
        <dbReference type="ARBA" id="ARBA00022982"/>
    </source>
</evidence>
<dbReference type="CDD" id="cd04216">
    <property type="entry name" value="Phytocyanin"/>
    <property type="match status" value="1"/>
</dbReference>
<evidence type="ECO:0000256" key="12">
    <source>
        <dbReference type="SAM" id="SignalP"/>
    </source>
</evidence>
<keyword evidence="15" id="KW-1185">Reference proteome</keyword>
<name>A0A6A4LFR1_9ERIC</name>
<feature type="domain" description="Phytocyanin" evidence="13">
    <location>
        <begin position="23"/>
        <end position="122"/>
    </location>
</feature>
<keyword evidence="6" id="KW-0249">Electron transport</keyword>
<evidence type="ECO:0000256" key="7">
    <source>
        <dbReference type="ARBA" id="ARBA00022989"/>
    </source>
</evidence>
<reference evidence="14 15" key="1">
    <citation type="journal article" date="2019" name="Genome Biol. Evol.">
        <title>The Rhododendron genome and chromosomal organization provide insight into shared whole-genome duplications across the heath family (Ericaceae).</title>
        <authorList>
            <person name="Soza V.L."/>
            <person name="Lindsley D."/>
            <person name="Waalkes A."/>
            <person name="Ramage E."/>
            <person name="Patwardhan R.P."/>
            <person name="Burton J.N."/>
            <person name="Adey A."/>
            <person name="Kumar A."/>
            <person name="Qiu R."/>
            <person name="Shendure J."/>
            <person name="Hall B."/>
        </authorList>
    </citation>
    <scope>NUCLEOTIDE SEQUENCE [LARGE SCALE GENOMIC DNA]</scope>
    <source>
        <strain evidence="14">RSF 1966-606</strain>
    </source>
</reference>
<dbReference type="InterPro" id="IPR003245">
    <property type="entry name" value="Phytocyanin_dom"/>
</dbReference>
<dbReference type="GO" id="GO:0005886">
    <property type="term" value="C:plasma membrane"/>
    <property type="evidence" value="ECO:0007669"/>
    <property type="project" value="TreeGrafter"/>
</dbReference>
<dbReference type="InterPro" id="IPR028871">
    <property type="entry name" value="BlueCu_1_BS"/>
</dbReference>
<evidence type="ECO:0000313" key="14">
    <source>
        <dbReference type="EMBL" id="KAE9459496.1"/>
    </source>
</evidence>
<dbReference type="GO" id="GO:0046872">
    <property type="term" value="F:metal ion binding"/>
    <property type="evidence" value="ECO:0007669"/>
    <property type="project" value="UniProtKB-KW"/>
</dbReference>
<evidence type="ECO:0000256" key="11">
    <source>
        <dbReference type="ARBA" id="ARBA00023180"/>
    </source>
</evidence>
<keyword evidence="9" id="KW-0472">Membrane</keyword>
<keyword evidence="7" id="KW-1133">Transmembrane helix</keyword>
<evidence type="ECO:0000313" key="15">
    <source>
        <dbReference type="Proteomes" id="UP000428333"/>
    </source>
</evidence>
<keyword evidence="3" id="KW-0812">Transmembrane</keyword>
<dbReference type="PROSITE" id="PS51485">
    <property type="entry name" value="PHYTOCYANIN"/>
    <property type="match status" value="1"/>
</dbReference>
<keyword evidence="11" id="KW-0325">Glycoprotein</keyword>
<feature type="chain" id="PRO_5025546539" description="Phytocyanin domain-containing protein" evidence="12">
    <location>
        <begin position="23"/>
        <end position="168"/>
    </location>
</feature>
<dbReference type="PANTHER" id="PTHR33021:SF339">
    <property type="entry name" value="OS07G0570600 PROTEIN"/>
    <property type="match status" value="1"/>
</dbReference>
<organism evidence="14 15">
    <name type="scientific">Rhododendron williamsianum</name>
    <dbReference type="NCBI Taxonomy" id="262921"/>
    <lineage>
        <taxon>Eukaryota</taxon>
        <taxon>Viridiplantae</taxon>
        <taxon>Streptophyta</taxon>
        <taxon>Embryophyta</taxon>
        <taxon>Tracheophyta</taxon>
        <taxon>Spermatophyta</taxon>
        <taxon>Magnoliopsida</taxon>
        <taxon>eudicotyledons</taxon>
        <taxon>Gunneridae</taxon>
        <taxon>Pentapetalae</taxon>
        <taxon>asterids</taxon>
        <taxon>Ericales</taxon>
        <taxon>Ericaceae</taxon>
        <taxon>Ericoideae</taxon>
        <taxon>Rhodoreae</taxon>
        <taxon>Rhododendron</taxon>
    </lineage>
</organism>
<dbReference type="InterPro" id="IPR039391">
    <property type="entry name" value="Phytocyanin-like"/>
</dbReference>
<dbReference type="OrthoDB" id="687943at2759"/>
<dbReference type="GO" id="GO:0009610">
    <property type="term" value="P:response to symbiotic fungus"/>
    <property type="evidence" value="ECO:0007669"/>
    <property type="project" value="UniProtKB-ARBA"/>
</dbReference>
<evidence type="ECO:0000256" key="10">
    <source>
        <dbReference type="ARBA" id="ARBA00023157"/>
    </source>
</evidence>
<evidence type="ECO:0000256" key="1">
    <source>
        <dbReference type="ARBA" id="ARBA00004479"/>
    </source>
</evidence>